<organism evidence="1 2">
    <name type="scientific">Flavobacterium pectinovorum</name>
    <dbReference type="NCBI Taxonomy" id="29533"/>
    <lineage>
        <taxon>Bacteria</taxon>
        <taxon>Pseudomonadati</taxon>
        <taxon>Bacteroidota</taxon>
        <taxon>Flavobacteriia</taxon>
        <taxon>Flavobacteriales</taxon>
        <taxon>Flavobacteriaceae</taxon>
        <taxon>Flavobacterium</taxon>
    </lineage>
</organism>
<accession>A0A502E621</accession>
<dbReference type="EMBL" id="RCZH01000023">
    <property type="protein sequence ID" value="TPG32937.1"/>
    <property type="molecule type" value="Genomic_DNA"/>
</dbReference>
<evidence type="ECO:0000313" key="2">
    <source>
        <dbReference type="Proteomes" id="UP000319700"/>
    </source>
</evidence>
<dbReference type="AlphaFoldDB" id="A0A502E621"/>
<gene>
    <name evidence="1" type="ORF">EAH81_24930</name>
</gene>
<reference evidence="1 2" key="1">
    <citation type="journal article" date="2019" name="Environ. Microbiol.">
        <title>Species interactions and distinct microbial communities in high Arctic permafrost affected cryosols are associated with the CH4 and CO2 gas fluxes.</title>
        <authorList>
            <person name="Altshuler I."/>
            <person name="Hamel J."/>
            <person name="Turney S."/>
            <person name="Magnuson E."/>
            <person name="Levesque R."/>
            <person name="Greer C."/>
            <person name="Whyte L.G."/>
        </authorList>
    </citation>
    <scope>NUCLEOTIDE SEQUENCE [LARGE SCALE GENOMIC DNA]</scope>
    <source>
        <strain evidence="1 2">42</strain>
    </source>
</reference>
<keyword evidence="2" id="KW-1185">Reference proteome</keyword>
<proteinExistence type="predicted"/>
<protein>
    <submittedName>
        <fullName evidence="1">Uncharacterized protein</fullName>
    </submittedName>
</protein>
<evidence type="ECO:0000313" key="1">
    <source>
        <dbReference type="EMBL" id="TPG32937.1"/>
    </source>
</evidence>
<comment type="caution">
    <text evidence="1">The sequence shown here is derived from an EMBL/GenBank/DDBJ whole genome shotgun (WGS) entry which is preliminary data.</text>
</comment>
<dbReference type="Proteomes" id="UP000319700">
    <property type="component" value="Unassembled WGS sequence"/>
</dbReference>
<name>A0A502E621_9FLAO</name>
<sequence>MRKTFLISRFKVAKVQRFKGSKWQRCRGTKDKNKKTLRLRVFARLKPYQENKKTLRLGAFVAKKNFATPRLCEIKTRPRE</sequence>